<evidence type="ECO:0000256" key="1">
    <source>
        <dbReference type="SAM" id="MobiDB-lite"/>
    </source>
</evidence>
<protein>
    <submittedName>
        <fullName evidence="2">Uncharacterized protein</fullName>
    </submittedName>
</protein>
<feature type="compositionally biased region" description="Polar residues" evidence="1">
    <location>
        <begin position="182"/>
        <end position="196"/>
    </location>
</feature>
<dbReference type="AlphaFoldDB" id="A0A1I1AXW3"/>
<sequence>MTTTPLAGSCHVPVRAGSVSQDCLAECELWQRNGAIVEIGAAREGRVLRTAGLLSSLRRKGVVALLAGASLLTACGQPAPSATAPPAEPNTATTSSSPAAEEHVLELEVTGTATLSSLTFTLDGKVSEEKAVKPPWRKTVEVPYGTGRHEWRLTMRHSGGSLSATATVDGKLVTRTGGAGSPGSNNTANLTGSFTD</sequence>
<organism evidence="2 3">
    <name type="scientific">Amycolatopsis marina</name>
    <dbReference type="NCBI Taxonomy" id="490629"/>
    <lineage>
        <taxon>Bacteria</taxon>
        <taxon>Bacillati</taxon>
        <taxon>Actinomycetota</taxon>
        <taxon>Actinomycetes</taxon>
        <taxon>Pseudonocardiales</taxon>
        <taxon>Pseudonocardiaceae</taxon>
        <taxon>Amycolatopsis</taxon>
    </lineage>
</organism>
<evidence type="ECO:0000313" key="2">
    <source>
        <dbReference type="EMBL" id="SFB42929.1"/>
    </source>
</evidence>
<feature type="compositionally biased region" description="Low complexity" evidence="1">
    <location>
        <begin position="77"/>
        <end position="99"/>
    </location>
</feature>
<evidence type="ECO:0000313" key="3">
    <source>
        <dbReference type="Proteomes" id="UP000243799"/>
    </source>
</evidence>
<accession>A0A1I1AXW3</accession>
<gene>
    <name evidence="2" type="ORF">SAMN05216266_11137</name>
</gene>
<name>A0A1I1AXW3_9PSEU</name>
<dbReference type="InterPro" id="IPR038468">
    <property type="entry name" value="MmpS_C"/>
</dbReference>
<dbReference type="Proteomes" id="UP000243799">
    <property type="component" value="Unassembled WGS sequence"/>
</dbReference>
<feature type="region of interest" description="Disordered" evidence="1">
    <location>
        <begin position="174"/>
        <end position="196"/>
    </location>
</feature>
<proteinExistence type="predicted"/>
<feature type="region of interest" description="Disordered" evidence="1">
    <location>
        <begin position="77"/>
        <end position="101"/>
    </location>
</feature>
<reference evidence="3" key="1">
    <citation type="submission" date="2016-10" db="EMBL/GenBank/DDBJ databases">
        <authorList>
            <person name="Varghese N."/>
            <person name="Submissions S."/>
        </authorList>
    </citation>
    <scope>NUCLEOTIDE SEQUENCE [LARGE SCALE GENOMIC DNA]</scope>
    <source>
        <strain evidence="3">CGMCC 4.3568</strain>
    </source>
</reference>
<keyword evidence="3" id="KW-1185">Reference proteome</keyword>
<dbReference type="Gene3D" id="2.60.40.2880">
    <property type="entry name" value="MmpS1-5, C-terminal soluble domain"/>
    <property type="match status" value="1"/>
</dbReference>
<dbReference type="EMBL" id="FOKG01000011">
    <property type="protein sequence ID" value="SFB42929.1"/>
    <property type="molecule type" value="Genomic_DNA"/>
</dbReference>